<organism evidence="3 4">
    <name type="scientific">Solimonas fluminis</name>
    <dbReference type="NCBI Taxonomy" id="2086571"/>
    <lineage>
        <taxon>Bacteria</taxon>
        <taxon>Pseudomonadati</taxon>
        <taxon>Pseudomonadota</taxon>
        <taxon>Gammaproteobacteria</taxon>
        <taxon>Nevskiales</taxon>
        <taxon>Nevskiaceae</taxon>
        <taxon>Solimonas</taxon>
    </lineage>
</organism>
<feature type="chain" id="PRO_5015714923" evidence="2">
    <location>
        <begin position="20"/>
        <end position="205"/>
    </location>
</feature>
<dbReference type="RefSeq" id="WP_104231428.1">
    <property type="nucleotide sequence ID" value="NZ_PSNW01000009.1"/>
</dbReference>
<dbReference type="AlphaFoldDB" id="A0A2S5TDA2"/>
<feature type="signal peptide" evidence="2">
    <location>
        <begin position="1"/>
        <end position="19"/>
    </location>
</feature>
<dbReference type="InterPro" id="IPR011990">
    <property type="entry name" value="TPR-like_helical_dom_sf"/>
</dbReference>
<feature type="compositionally biased region" description="Pro residues" evidence="1">
    <location>
        <begin position="50"/>
        <end position="65"/>
    </location>
</feature>
<accession>A0A2S5TDA2</accession>
<dbReference type="Proteomes" id="UP000238220">
    <property type="component" value="Unassembled WGS sequence"/>
</dbReference>
<dbReference type="OrthoDB" id="6196966at2"/>
<dbReference type="SMART" id="SM00028">
    <property type="entry name" value="TPR"/>
    <property type="match status" value="2"/>
</dbReference>
<proteinExistence type="predicted"/>
<dbReference type="EMBL" id="PSNW01000009">
    <property type="protein sequence ID" value="PPE72984.1"/>
    <property type="molecule type" value="Genomic_DNA"/>
</dbReference>
<sequence>MPLRVLLLSLTALVLSACATPPAKRERSWPYPEQPGSKPAPTVPQRPSLPSEPVPGMPSPLPPQVPEMVPQEPIVVTPPPPSAPRSAEAVSGQAVTALVRQARSQRAAGQPQQAQASLERALRIEPRNYFVWSAMAQAYLDQKNYDQAESVANKSNSLARGNVYAELENWKTIRAARAARGDTVGAQLAQDRVAALQAAVSGAAP</sequence>
<dbReference type="InterPro" id="IPR019734">
    <property type="entry name" value="TPR_rpt"/>
</dbReference>
<comment type="caution">
    <text evidence="3">The sequence shown here is derived from an EMBL/GenBank/DDBJ whole genome shotgun (WGS) entry which is preliminary data.</text>
</comment>
<keyword evidence="4" id="KW-1185">Reference proteome</keyword>
<dbReference type="Gene3D" id="1.25.40.10">
    <property type="entry name" value="Tetratricopeptide repeat domain"/>
    <property type="match status" value="1"/>
</dbReference>
<keyword evidence="2" id="KW-0732">Signal</keyword>
<feature type="compositionally biased region" description="Low complexity" evidence="1">
    <location>
        <begin position="66"/>
        <end position="75"/>
    </location>
</feature>
<dbReference type="SUPFAM" id="SSF48452">
    <property type="entry name" value="TPR-like"/>
    <property type="match status" value="1"/>
</dbReference>
<protein>
    <submittedName>
        <fullName evidence="3">Uncharacterized protein</fullName>
    </submittedName>
</protein>
<dbReference type="PROSITE" id="PS51257">
    <property type="entry name" value="PROKAR_LIPOPROTEIN"/>
    <property type="match status" value="1"/>
</dbReference>
<gene>
    <name evidence="3" type="ORF">C3942_16345</name>
</gene>
<feature type="region of interest" description="Disordered" evidence="1">
    <location>
        <begin position="19"/>
        <end position="91"/>
    </location>
</feature>
<reference evidence="3 4" key="1">
    <citation type="submission" date="2018-02" db="EMBL/GenBank/DDBJ databases">
        <title>Genome sequencing of Solimonas sp. HR-BB.</title>
        <authorList>
            <person name="Lee Y."/>
            <person name="Jeon C.O."/>
        </authorList>
    </citation>
    <scope>NUCLEOTIDE SEQUENCE [LARGE SCALE GENOMIC DNA]</scope>
    <source>
        <strain evidence="3 4">HR-BB</strain>
    </source>
</reference>
<name>A0A2S5TDA2_9GAMM</name>
<evidence type="ECO:0000256" key="2">
    <source>
        <dbReference type="SAM" id="SignalP"/>
    </source>
</evidence>
<evidence type="ECO:0000313" key="4">
    <source>
        <dbReference type="Proteomes" id="UP000238220"/>
    </source>
</evidence>
<evidence type="ECO:0000313" key="3">
    <source>
        <dbReference type="EMBL" id="PPE72984.1"/>
    </source>
</evidence>
<dbReference type="Pfam" id="PF14559">
    <property type="entry name" value="TPR_19"/>
    <property type="match status" value="1"/>
</dbReference>
<evidence type="ECO:0000256" key="1">
    <source>
        <dbReference type="SAM" id="MobiDB-lite"/>
    </source>
</evidence>